<dbReference type="InterPro" id="IPR029032">
    <property type="entry name" value="AhpD-like"/>
</dbReference>
<proteinExistence type="predicted"/>
<evidence type="ECO:0000259" key="1">
    <source>
        <dbReference type="Pfam" id="PF02627"/>
    </source>
</evidence>
<dbReference type="Proteomes" id="UP000605253">
    <property type="component" value="Unassembled WGS sequence"/>
</dbReference>
<dbReference type="InterPro" id="IPR004675">
    <property type="entry name" value="AhpD_core"/>
</dbReference>
<dbReference type="Pfam" id="PF02627">
    <property type="entry name" value="CMD"/>
    <property type="match status" value="1"/>
</dbReference>
<feature type="domain" description="Carboxymuconolactone decarboxylase-like" evidence="1">
    <location>
        <begin position="53"/>
        <end position="122"/>
    </location>
</feature>
<keyword evidence="3" id="KW-1185">Reference proteome</keyword>
<protein>
    <submittedName>
        <fullName evidence="2">Alkyl hydroperoxide reductase AhpD</fullName>
    </submittedName>
</protein>
<organism evidence="2 3">
    <name type="scientific">Marinicella pacifica</name>
    <dbReference type="NCBI Taxonomy" id="1171543"/>
    <lineage>
        <taxon>Bacteria</taxon>
        <taxon>Pseudomonadati</taxon>
        <taxon>Pseudomonadota</taxon>
        <taxon>Gammaproteobacteria</taxon>
        <taxon>Lysobacterales</taxon>
        <taxon>Marinicellaceae</taxon>
        <taxon>Marinicella</taxon>
    </lineage>
</organism>
<dbReference type="NCBIfam" id="TIGR00778">
    <property type="entry name" value="ahpD_dom"/>
    <property type="match status" value="1"/>
</dbReference>
<comment type="caution">
    <text evidence="2">The sequence shown here is derived from an EMBL/GenBank/DDBJ whole genome shotgun (WGS) entry which is preliminary data.</text>
</comment>
<dbReference type="PANTHER" id="PTHR35446:SF3">
    <property type="entry name" value="CMD DOMAIN-CONTAINING PROTEIN"/>
    <property type="match status" value="1"/>
</dbReference>
<dbReference type="RefSeq" id="WP_229728285.1">
    <property type="nucleotide sequence ID" value="NZ_BAABJF010000002.1"/>
</dbReference>
<dbReference type="PANTHER" id="PTHR35446">
    <property type="entry name" value="SI:CH211-175M2.5"/>
    <property type="match status" value="1"/>
</dbReference>
<dbReference type="Gene3D" id="1.20.1290.10">
    <property type="entry name" value="AhpD-like"/>
    <property type="match status" value="1"/>
</dbReference>
<reference evidence="2" key="2">
    <citation type="submission" date="2020-09" db="EMBL/GenBank/DDBJ databases">
        <authorList>
            <person name="Sun Q."/>
            <person name="Zhou Y."/>
        </authorList>
    </citation>
    <scope>NUCLEOTIDE SEQUENCE</scope>
    <source>
        <strain evidence="2">CGMCC 1.12181</strain>
    </source>
</reference>
<evidence type="ECO:0000313" key="3">
    <source>
        <dbReference type="Proteomes" id="UP000605253"/>
    </source>
</evidence>
<evidence type="ECO:0000313" key="2">
    <source>
        <dbReference type="EMBL" id="GGF93994.1"/>
    </source>
</evidence>
<dbReference type="EMBL" id="BMEO01000005">
    <property type="protein sequence ID" value="GGF93994.1"/>
    <property type="molecule type" value="Genomic_DNA"/>
</dbReference>
<dbReference type="InterPro" id="IPR003779">
    <property type="entry name" value="CMD-like"/>
</dbReference>
<name>A0A917CNZ7_9GAMM</name>
<sequence length="182" mass="19398">MMSYIPLIEPSTTTGEHSQTFQQIQGAFGTVPNMFKAIGQSSAALESMWTSFVALGKGQINSQLGEQVAVFIANVNRCEYCLAAHTLLGQNAGLSSDQIKAAQAGRSDDARTQAALDFAAKIVKQRAQLSEQDVAQVKQAGFSDAEVAELVAHVALNIFTNYTNVALAVPVDFPHVQLIQAA</sequence>
<dbReference type="AlphaFoldDB" id="A0A917CNZ7"/>
<gene>
    <name evidence="2" type="primary">mip</name>
    <name evidence="2" type="ORF">GCM10011365_14070</name>
</gene>
<dbReference type="GO" id="GO:0051920">
    <property type="term" value="F:peroxiredoxin activity"/>
    <property type="evidence" value="ECO:0007669"/>
    <property type="project" value="InterPro"/>
</dbReference>
<accession>A0A917CNZ7</accession>
<reference evidence="2" key="1">
    <citation type="journal article" date="2014" name="Int. J. Syst. Evol. Microbiol.">
        <title>Complete genome sequence of Corynebacterium casei LMG S-19264T (=DSM 44701T), isolated from a smear-ripened cheese.</title>
        <authorList>
            <consortium name="US DOE Joint Genome Institute (JGI-PGF)"/>
            <person name="Walter F."/>
            <person name="Albersmeier A."/>
            <person name="Kalinowski J."/>
            <person name="Ruckert C."/>
        </authorList>
    </citation>
    <scope>NUCLEOTIDE SEQUENCE</scope>
    <source>
        <strain evidence="2">CGMCC 1.12181</strain>
    </source>
</reference>
<dbReference type="SUPFAM" id="SSF69118">
    <property type="entry name" value="AhpD-like"/>
    <property type="match status" value="1"/>
</dbReference>